<gene>
    <name evidence="4" type="ORF">C5167_043230</name>
</gene>
<keyword evidence="5" id="KW-1185">Reference proteome</keyword>
<evidence type="ECO:0000313" key="4">
    <source>
        <dbReference type="EMBL" id="RZC80647.1"/>
    </source>
</evidence>
<evidence type="ECO:0000313" key="5">
    <source>
        <dbReference type="Proteomes" id="UP000316621"/>
    </source>
</evidence>
<protein>
    <submittedName>
        <fullName evidence="4">Uncharacterized protein</fullName>
    </submittedName>
</protein>
<keyword evidence="3" id="KW-0804">Transcription</keyword>
<dbReference type="InterPro" id="IPR012295">
    <property type="entry name" value="TBP_dom_sf"/>
</dbReference>
<dbReference type="Gramene" id="RZC80647">
    <property type="protein sequence ID" value="RZC80647"/>
    <property type="gene ID" value="C5167_043230"/>
</dbReference>
<dbReference type="Gene3D" id="3.30.310.10">
    <property type="entry name" value="TATA-Binding Protein"/>
    <property type="match status" value="1"/>
</dbReference>
<sequence length="165" mass="18441">MEWRNFYIMVHNGAKSEQQSKLAAIKYARIIQKLRFPAMFKGSKIHTTVGSCHVEFPIRLERLSYSHGPFLSVSSCSVIGPSETIDKGIHSAKGKPCYKGTAKYSQSETIQRSYGADCDSRTDDQGELAVMIIVELMTLVTLEMKAELVSLPLEAIDDEYDEQGD</sequence>
<reference evidence="4 5" key="1">
    <citation type="journal article" date="2018" name="Science">
        <title>The opium poppy genome and morphinan production.</title>
        <authorList>
            <person name="Guo L."/>
            <person name="Winzer T."/>
            <person name="Yang X."/>
            <person name="Li Y."/>
            <person name="Ning Z."/>
            <person name="He Z."/>
            <person name="Teodor R."/>
            <person name="Lu Y."/>
            <person name="Bowser T.A."/>
            <person name="Graham I.A."/>
            <person name="Ye K."/>
        </authorList>
    </citation>
    <scope>NUCLEOTIDE SEQUENCE [LARGE SCALE GENOMIC DNA]</scope>
    <source>
        <strain evidence="5">cv. HN1</strain>
        <tissue evidence="4">Leaves</tissue>
    </source>
</reference>
<accession>A0A4Y7L6S6</accession>
<dbReference type="PANTHER" id="PTHR10126">
    <property type="entry name" value="TATA-BOX BINDING PROTEIN"/>
    <property type="match status" value="1"/>
</dbReference>
<dbReference type="GO" id="GO:0003677">
    <property type="term" value="F:DNA binding"/>
    <property type="evidence" value="ECO:0007669"/>
    <property type="project" value="UniProtKB-KW"/>
</dbReference>
<evidence type="ECO:0000256" key="2">
    <source>
        <dbReference type="ARBA" id="ARBA00023125"/>
    </source>
</evidence>
<dbReference type="InterPro" id="IPR000814">
    <property type="entry name" value="TBP"/>
</dbReference>
<evidence type="ECO:0000256" key="1">
    <source>
        <dbReference type="ARBA" id="ARBA00005560"/>
    </source>
</evidence>
<dbReference type="AlphaFoldDB" id="A0A4Y7L6S6"/>
<name>A0A4Y7L6S6_PAPSO</name>
<dbReference type="GO" id="GO:0006352">
    <property type="term" value="P:DNA-templated transcription initiation"/>
    <property type="evidence" value="ECO:0007669"/>
    <property type="project" value="InterPro"/>
</dbReference>
<dbReference type="Proteomes" id="UP000316621">
    <property type="component" value="Chromosome 10"/>
</dbReference>
<keyword evidence="2" id="KW-0238">DNA-binding</keyword>
<dbReference type="EMBL" id="CM010724">
    <property type="protein sequence ID" value="RZC80647.1"/>
    <property type="molecule type" value="Genomic_DNA"/>
</dbReference>
<proteinExistence type="inferred from homology"/>
<comment type="similarity">
    <text evidence="1">Belongs to the TBP family.</text>
</comment>
<dbReference type="STRING" id="3469.A0A4Y7L6S6"/>
<organism evidence="4 5">
    <name type="scientific">Papaver somniferum</name>
    <name type="common">Opium poppy</name>
    <dbReference type="NCBI Taxonomy" id="3469"/>
    <lineage>
        <taxon>Eukaryota</taxon>
        <taxon>Viridiplantae</taxon>
        <taxon>Streptophyta</taxon>
        <taxon>Embryophyta</taxon>
        <taxon>Tracheophyta</taxon>
        <taxon>Spermatophyta</taxon>
        <taxon>Magnoliopsida</taxon>
        <taxon>Ranunculales</taxon>
        <taxon>Papaveraceae</taxon>
        <taxon>Papaveroideae</taxon>
        <taxon>Papaver</taxon>
    </lineage>
</organism>
<evidence type="ECO:0000256" key="3">
    <source>
        <dbReference type="ARBA" id="ARBA00023163"/>
    </source>
</evidence>